<dbReference type="PANTHER" id="PTHR43215">
    <property type="entry name" value="RADIAL SPOKE HEAD 1 HOMOLOG"/>
    <property type="match status" value="1"/>
</dbReference>
<dbReference type="Gene3D" id="2.20.110.10">
    <property type="entry name" value="Histone H3 K4-specific methyltransferase SET7/9 N-terminal domain"/>
    <property type="match status" value="4"/>
</dbReference>
<evidence type="ECO:0000313" key="2">
    <source>
        <dbReference type="EMBL" id="AAF13347.1"/>
    </source>
</evidence>
<feature type="non-terminal residue" evidence="2">
    <location>
        <position position="1"/>
    </location>
</feature>
<organism evidence="2">
    <name type="scientific">Eufolliculina uhligi</name>
    <dbReference type="NCBI Taxonomy" id="46026"/>
    <lineage>
        <taxon>Eukaryota</taxon>
        <taxon>Sar</taxon>
        <taxon>Alveolata</taxon>
        <taxon>Ciliophora</taxon>
        <taxon>Postciliodesmatophora</taxon>
        <taxon>Heterotrichea</taxon>
        <taxon>Heterotrichida</taxon>
        <taxon>Folliculinidae</taxon>
        <taxon>Eufolliculina</taxon>
    </lineage>
</organism>
<dbReference type="EMBL" id="AF122023">
    <property type="protein sequence ID" value="AAF13347.1"/>
    <property type="molecule type" value="mRNA"/>
</dbReference>
<sequence>DCSCLRSEEAPEKEIHASVDGATFSLKETAAATKLGHEAPENVVNNENPTSHSFTGVLSAAKGYLSRKAAHLTEFVQNQETAKEEVIETEEPVLDMVSNKVVRSYLSCPTINLQRSQLEPLSLEPLNEEVRTLPPVRIDDGMIYIGEWDEYPHGRGTVIVKDNYYYEGYMKNGQKWGYGRMLFSSGDVYEGNFKRDVIHGTGVLLTHDGSRLEGQFNEWELSHGVQTLPDKSVYTGSFRNGQWQGEGTLKKVNGDTYTGEFRKGKFHGHGDLKQANGNAYSGEWVNDKMEGHGVFTWKNGQKYEGEYLNDLRHGTGTFWKIDGSTYRGQWSAGKEHGEGEVELTGHHAKRRVKKGVWEYGVLVHFSK</sequence>
<dbReference type="GO" id="GO:0005829">
    <property type="term" value="C:cytosol"/>
    <property type="evidence" value="ECO:0007669"/>
    <property type="project" value="TreeGrafter"/>
</dbReference>
<dbReference type="PANTHER" id="PTHR43215:SF14">
    <property type="entry name" value="RADIAL SPOKE HEAD 1 HOMOLOG"/>
    <property type="match status" value="1"/>
</dbReference>
<protein>
    <recommendedName>
        <fullName evidence="3">MORN repeat-containing protein</fullName>
    </recommendedName>
</protein>
<reference evidence="2" key="1">
    <citation type="journal article" date="1999" name="Mol. Gen. Genet.">
        <title>Cell type-specific gene expression in the cell cycle of the dimorphic ciliate Eufolliculina uhligi.</title>
        <authorList>
            <person name="Markmann-Mulisch U."/>
            <person name="Reiss B."/>
            <person name="Mulisch M."/>
        </authorList>
    </citation>
    <scope>NUCLEOTIDE SEQUENCE</scope>
</reference>
<dbReference type="SMART" id="SM00698">
    <property type="entry name" value="MORN"/>
    <property type="match status" value="8"/>
</dbReference>
<proteinExistence type="evidence at transcript level"/>
<dbReference type="Pfam" id="PF02493">
    <property type="entry name" value="MORN"/>
    <property type="match status" value="7"/>
</dbReference>
<dbReference type="SUPFAM" id="SSF82185">
    <property type="entry name" value="Histone H3 K4-specific methyltransferase SET7/9 N-terminal domain"/>
    <property type="match status" value="2"/>
</dbReference>
<name>Q9U7N9_9CILI</name>
<keyword evidence="1" id="KW-0677">Repeat</keyword>
<evidence type="ECO:0000256" key="1">
    <source>
        <dbReference type="ARBA" id="ARBA00022737"/>
    </source>
</evidence>
<accession>Q9U7N9</accession>
<dbReference type="InterPro" id="IPR003409">
    <property type="entry name" value="MORN"/>
</dbReference>
<evidence type="ECO:0008006" key="3">
    <source>
        <dbReference type="Google" id="ProtNLM"/>
    </source>
</evidence>
<dbReference type="AlphaFoldDB" id="Q9U7N9"/>